<accession>A0AAW9HY81</accession>
<organism evidence="1 2">
    <name type="scientific">Actinotignum urinale</name>
    <dbReference type="NCBI Taxonomy" id="190146"/>
    <lineage>
        <taxon>Bacteria</taxon>
        <taxon>Bacillati</taxon>
        <taxon>Actinomycetota</taxon>
        <taxon>Actinomycetes</taxon>
        <taxon>Actinomycetales</taxon>
        <taxon>Actinomycetaceae</taxon>
        <taxon>Actinotignum</taxon>
    </lineage>
</organism>
<dbReference type="Proteomes" id="UP001281731">
    <property type="component" value="Unassembled WGS sequence"/>
</dbReference>
<dbReference type="Pfam" id="PF13830">
    <property type="entry name" value="DUF4192"/>
    <property type="match status" value="1"/>
</dbReference>
<sequence>MTLKKYIVTQPEEILGFIPSMLGFHPTNHLVIYGVECGEHSRAGSETQPLIKLNLHEGDITERVREQLVDAIRLCAFKKCFITAYVPRISTFLHTPRAQRVFLLVSEISKAIACMWEEKDPKGWRIDCFIADKEGYMDMMEEEYTEWENLPKITHEGKIIDIEDNFEYEPKLTLRLGKRATREAVEKYLEPLWEVSDEEVERQIDDIIRTHLEAEEKQENENDTEEHDFLDANEENYRRAAWMLRGLRHHKIRDKILHIALAHKPLVPLAQIDSIALLEKTRKELPNIDRARKMRTLLDDVARIAPYGQVQALAGSAYLSWWMGNMSYTAARAFEAVMEDPDYSLAQLLYKVTLCAALPPWLKVDQEDEECCEAVRQSEDGVS</sequence>
<protein>
    <submittedName>
        <fullName evidence="1">DUF4192 family protein</fullName>
    </submittedName>
</protein>
<reference evidence="1" key="1">
    <citation type="submission" date="2023-10" db="EMBL/GenBank/DDBJ databases">
        <title>Whole Genome based description of the genera Actinobaculum and Actinotignum reveals a complex phylogenetic relationship within the species included in the genus Actinotignum.</title>
        <authorList>
            <person name="Jensen C.S."/>
            <person name="Dargis R."/>
            <person name="Kemp M."/>
            <person name="Christensen J.J."/>
        </authorList>
    </citation>
    <scope>NUCLEOTIDE SEQUENCE</scope>
    <source>
        <strain evidence="1">SLA_B511</strain>
    </source>
</reference>
<dbReference type="InterPro" id="IPR025447">
    <property type="entry name" value="DUF4192"/>
</dbReference>
<dbReference type="EMBL" id="JAWNGC010000008">
    <property type="protein sequence ID" value="MDY5155410.1"/>
    <property type="molecule type" value="Genomic_DNA"/>
</dbReference>
<name>A0AAW9HY81_9ACTO</name>
<evidence type="ECO:0000313" key="1">
    <source>
        <dbReference type="EMBL" id="MDY5155410.1"/>
    </source>
</evidence>
<evidence type="ECO:0000313" key="2">
    <source>
        <dbReference type="Proteomes" id="UP001281731"/>
    </source>
</evidence>
<dbReference type="AlphaFoldDB" id="A0AAW9HY81"/>
<gene>
    <name evidence="1" type="ORF">R6G80_06715</name>
</gene>
<comment type="caution">
    <text evidence="1">The sequence shown here is derived from an EMBL/GenBank/DDBJ whole genome shotgun (WGS) entry which is preliminary data.</text>
</comment>
<dbReference type="RefSeq" id="WP_102165937.1">
    <property type="nucleotide sequence ID" value="NZ_CAMYCL010000020.1"/>
</dbReference>
<proteinExistence type="predicted"/>